<organism evidence="1 2">
    <name type="scientific">Ataeniobius toweri</name>
    <dbReference type="NCBI Taxonomy" id="208326"/>
    <lineage>
        <taxon>Eukaryota</taxon>
        <taxon>Metazoa</taxon>
        <taxon>Chordata</taxon>
        <taxon>Craniata</taxon>
        <taxon>Vertebrata</taxon>
        <taxon>Euteleostomi</taxon>
        <taxon>Actinopterygii</taxon>
        <taxon>Neopterygii</taxon>
        <taxon>Teleostei</taxon>
        <taxon>Neoteleostei</taxon>
        <taxon>Acanthomorphata</taxon>
        <taxon>Ovalentaria</taxon>
        <taxon>Atherinomorphae</taxon>
        <taxon>Cyprinodontiformes</taxon>
        <taxon>Goodeidae</taxon>
        <taxon>Ataeniobius</taxon>
    </lineage>
</organism>
<sequence length="69" mass="7504">MNSENNHFSLPSSPALHSKCPHEINLKTRSAGLLVNDLRLCLILSDLREGDRRVCGVVGVLTHGPLGMI</sequence>
<reference evidence="1 2" key="1">
    <citation type="submission" date="2021-07" db="EMBL/GenBank/DDBJ databases">
        <authorList>
            <person name="Palmer J.M."/>
        </authorList>
    </citation>
    <scope>NUCLEOTIDE SEQUENCE [LARGE SCALE GENOMIC DNA]</scope>
    <source>
        <strain evidence="1 2">AT_MEX2019</strain>
        <tissue evidence="1">Muscle</tissue>
    </source>
</reference>
<dbReference type="EMBL" id="JAHUTI010039492">
    <property type="protein sequence ID" value="MED6244329.1"/>
    <property type="molecule type" value="Genomic_DNA"/>
</dbReference>
<accession>A0ABU7B456</accession>
<name>A0ABU7B456_9TELE</name>
<keyword evidence="2" id="KW-1185">Reference proteome</keyword>
<gene>
    <name evidence="1" type="ORF">ATANTOWER_004894</name>
</gene>
<comment type="caution">
    <text evidence="1">The sequence shown here is derived from an EMBL/GenBank/DDBJ whole genome shotgun (WGS) entry which is preliminary data.</text>
</comment>
<dbReference type="Proteomes" id="UP001345963">
    <property type="component" value="Unassembled WGS sequence"/>
</dbReference>
<evidence type="ECO:0000313" key="2">
    <source>
        <dbReference type="Proteomes" id="UP001345963"/>
    </source>
</evidence>
<proteinExistence type="predicted"/>
<protein>
    <submittedName>
        <fullName evidence="1">Uncharacterized protein</fullName>
    </submittedName>
</protein>
<evidence type="ECO:0000313" key="1">
    <source>
        <dbReference type="EMBL" id="MED6244329.1"/>
    </source>
</evidence>